<keyword evidence="1" id="KW-0812">Transmembrane</keyword>
<evidence type="ECO:0008006" key="4">
    <source>
        <dbReference type="Google" id="ProtNLM"/>
    </source>
</evidence>
<sequence length="104" mass="11338">MEQITTKLTTIINFLLRRQSSITVVVPGPVAVAGRGSFDSGVSMGPHVPPGGWHNRILFVLANSAPWQRMVALLCFGVSVSVGLIIFVAENEEDEDKNEDEEML</sequence>
<keyword evidence="1" id="KW-1133">Transmembrane helix</keyword>
<feature type="transmembrane region" description="Helical" evidence="1">
    <location>
        <begin position="71"/>
        <end position="89"/>
    </location>
</feature>
<gene>
    <name evidence="2" type="ORF">VTL71DRAFT_7932</name>
</gene>
<keyword evidence="3" id="KW-1185">Reference proteome</keyword>
<dbReference type="EMBL" id="JAZHXI010000002">
    <property type="protein sequence ID" value="KAL2074154.1"/>
    <property type="molecule type" value="Genomic_DNA"/>
</dbReference>
<evidence type="ECO:0000313" key="2">
    <source>
        <dbReference type="EMBL" id="KAL2074154.1"/>
    </source>
</evidence>
<dbReference type="Proteomes" id="UP001595075">
    <property type="component" value="Unassembled WGS sequence"/>
</dbReference>
<protein>
    <recommendedName>
        <fullName evidence="4">Essential MCU regulator, mitochondrial</fullName>
    </recommendedName>
</protein>
<proteinExistence type="predicted"/>
<reference evidence="2 3" key="1">
    <citation type="journal article" date="2024" name="Commun. Biol.">
        <title>Comparative genomic analysis of thermophilic fungi reveals convergent evolutionary adaptations and gene losses.</title>
        <authorList>
            <person name="Steindorff A.S."/>
            <person name="Aguilar-Pontes M.V."/>
            <person name="Robinson A.J."/>
            <person name="Andreopoulos B."/>
            <person name="LaButti K."/>
            <person name="Kuo A."/>
            <person name="Mondo S."/>
            <person name="Riley R."/>
            <person name="Otillar R."/>
            <person name="Haridas S."/>
            <person name="Lipzen A."/>
            <person name="Grimwood J."/>
            <person name="Schmutz J."/>
            <person name="Clum A."/>
            <person name="Reid I.D."/>
            <person name="Moisan M.C."/>
            <person name="Butler G."/>
            <person name="Nguyen T.T.M."/>
            <person name="Dewar K."/>
            <person name="Conant G."/>
            <person name="Drula E."/>
            <person name="Henrissat B."/>
            <person name="Hansel C."/>
            <person name="Singer S."/>
            <person name="Hutchinson M.I."/>
            <person name="de Vries R.P."/>
            <person name="Natvig D.O."/>
            <person name="Powell A.J."/>
            <person name="Tsang A."/>
            <person name="Grigoriev I.V."/>
        </authorList>
    </citation>
    <scope>NUCLEOTIDE SEQUENCE [LARGE SCALE GENOMIC DNA]</scope>
    <source>
        <strain evidence="2 3">CBS 494.80</strain>
    </source>
</reference>
<keyword evidence="1" id="KW-0472">Membrane</keyword>
<organism evidence="2 3">
    <name type="scientific">Oculimacula yallundae</name>
    <dbReference type="NCBI Taxonomy" id="86028"/>
    <lineage>
        <taxon>Eukaryota</taxon>
        <taxon>Fungi</taxon>
        <taxon>Dikarya</taxon>
        <taxon>Ascomycota</taxon>
        <taxon>Pezizomycotina</taxon>
        <taxon>Leotiomycetes</taxon>
        <taxon>Helotiales</taxon>
        <taxon>Ploettnerulaceae</taxon>
        <taxon>Oculimacula</taxon>
    </lineage>
</organism>
<comment type="caution">
    <text evidence="2">The sequence shown here is derived from an EMBL/GenBank/DDBJ whole genome shotgun (WGS) entry which is preliminary data.</text>
</comment>
<name>A0ABR4CW44_9HELO</name>
<evidence type="ECO:0000256" key="1">
    <source>
        <dbReference type="SAM" id="Phobius"/>
    </source>
</evidence>
<accession>A0ABR4CW44</accession>
<evidence type="ECO:0000313" key="3">
    <source>
        <dbReference type="Proteomes" id="UP001595075"/>
    </source>
</evidence>